<protein>
    <submittedName>
        <fullName evidence="10">Preprotein translocase subunit Sec61beta</fullName>
    </submittedName>
</protein>
<dbReference type="AlphaFoldDB" id="A0A8T4C6P8"/>
<comment type="similarity">
    <text evidence="1">Belongs to the SEC61-beta family.</text>
</comment>
<evidence type="ECO:0000256" key="1">
    <source>
        <dbReference type="ARBA" id="ARBA00006103"/>
    </source>
</evidence>
<keyword evidence="6" id="KW-0811">Translocation</keyword>
<keyword evidence="3 9" id="KW-0812">Transmembrane</keyword>
<keyword evidence="2" id="KW-0813">Transport</keyword>
<evidence type="ECO:0000256" key="4">
    <source>
        <dbReference type="ARBA" id="ARBA00022927"/>
    </source>
</evidence>
<comment type="caution">
    <text evidence="10">The sequence shown here is derived from an EMBL/GenBank/DDBJ whole genome shotgun (WGS) entry which is preliminary data.</text>
</comment>
<accession>A0A8T4C6P8</accession>
<dbReference type="EMBL" id="VGJJ01000009">
    <property type="protein sequence ID" value="MBM3282081.1"/>
    <property type="molecule type" value="Genomic_DNA"/>
</dbReference>
<evidence type="ECO:0000256" key="8">
    <source>
        <dbReference type="ARBA" id="ARBA00037847"/>
    </source>
</evidence>
<keyword evidence="7 9" id="KW-0472">Membrane</keyword>
<name>A0A8T4C6P8_9ARCH</name>
<keyword evidence="4" id="KW-0653">Protein transport</keyword>
<evidence type="ECO:0000256" key="6">
    <source>
        <dbReference type="ARBA" id="ARBA00023010"/>
    </source>
</evidence>
<dbReference type="InterPro" id="IPR016482">
    <property type="entry name" value="SecG/Sec61-beta/Sbh"/>
</dbReference>
<dbReference type="GO" id="GO:0012505">
    <property type="term" value="C:endomembrane system"/>
    <property type="evidence" value="ECO:0007669"/>
    <property type="project" value="UniProtKB-SubCell"/>
</dbReference>
<evidence type="ECO:0000313" key="11">
    <source>
        <dbReference type="Proteomes" id="UP000774699"/>
    </source>
</evidence>
<organism evidence="10 11">
    <name type="scientific">Candidatus Iainarchaeum sp</name>
    <dbReference type="NCBI Taxonomy" id="3101447"/>
    <lineage>
        <taxon>Archaea</taxon>
        <taxon>Candidatus Iainarchaeota</taxon>
        <taxon>Candidatus Iainarchaeia</taxon>
        <taxon>Candidatus Iainarchaeales</taxon>
        <taxon>Candidatus Iainarchaeaceae</taxon>
        <taxon>Candidatus Iainarchaeum</taxon>
    </lineage>
</organism>
<evidence type="ECO:0000256" key="9">
    <source>
        <dbReference type="SAM" id="Phobius"/>
    </source>
</evidence>
<evidence type="ECO:0000256" key="7">
    <source>
        <dbReference type="ARBA" id="ARBA00023136"/>
    </source>
</evidence>
<evidence type="ECO:0000256" key="3">
    <source>
        <dbReference type="ARBA" id="ARBA00022692"/>
    </source>
</evidence>
<evidence type="ECO:0000256" key="2">
    <source>
        <dbReference type="ARBA" id="ARBA00022448"/>
    </source>
</evidence>
<gene>
    <name evidence="10" type="ORF">FJY86_01930</name>
</gene>
<evidence type="ECO:0000313" key="10">
    <source>
        <dbReference type="EMBL" id="MBM3282081.1"/>
    </source>
</evidence>
<sequence length="65" mass="6947">MPTPCMSMVKFTQSAPQGQGPSSGIGVQRFFDTDEGGPKLTPTMVFGFAVAVIIFFIALRLFGFA</sequence>
<dbReference type="GO" id="GO:0015031">
    <property type="term" value="P:protein transport"/>
    <property type="evidence" value="ECO:0007669"/>
    <property type="project" value="UniProtKB-KW"/>
</dbReference>
<dbReference type="Pfam" id="PF03911">
    <property type="entry name" value="Sec61_beta"/>
    <property type="match status" value="1"/>
</dbReference>
<dbReference type="Proteomes" id="UP000774699">
    <property type="component" value="Unassembled WGS sequence"/>
</dbReference>
<comment type="subcellular location">
    <subcellularLocation>
        <location evidence="8">Endomembrane system</location>
        <topology evidence="8">Single-pass membrane protein</topology>
    </subcellularLocation>
</comment>
<feature type="transmembrane region" description="Helical" evidence="9">
    <location>
        <begin position="44"/>
        <end position="62"/>
    </location>
</feature>
<evidence type="ECO:0000256" key="5">
    <source>
        <dbReference type="ARBA" id="ARBA00022989"/>
    </source>
</evidence>
<keyword evidence="5 9" id="KW-1133">Transmembrane helix</keyword>
<reference evidence="10" key="1">
    <citation type="submission" date="2019-03" db="EMBL/GenBank/DDBJ databases">
        <title>Lake Tanganyika Metagenome-Assembled Genomes (MAGs).</title>
        <authorList>
            <person name="Tran P."/>
        </authorList>
    </citation>
    <scope>NUCLEOTIDE SEQUENCE</scope>
    <source>
        <strain evidence="10">M_DeepCast_50m_m2_156</strain>
    </source>
</reference>
<proteinExistence type="inferred from homology"/>